<organism evidence="2 3">
    <name type="scientific">Sunxiuqinia dokdonensis</name>
    <dbReference type="NCBI Taxonomy" id="1409788"/>
    <lineage>
        <taxon>Bacteria</taxon>
        <taxon>Pseudomonadati</taxon>
        <taxon>Bacteroidota</taxon>
        <taxon>Bacteroidia</taxon>
        <taxon>Marinilabiliales</taxon>
        <taxon>Prolixibacteraceae</taxon>
        <taxon>Sunxiuqinia</taxon>
    </lineage>
</organism>
<keyword evidence="3" id="KW-1185">Reference proteome</keyword>
<dbReference type="Gene3D" id="3.30.70.1070">
    <property type="entry name" value="Sporulation related repeat"/>
    <property type="match status" value="1"/>
</dbReference>
<gene>
    <name evidence="2" type="ORF">NC99_28060</name>
</gene>
<evidence type="ECO:0000313" key="3">
    <source>
        <dbReference type="Proteomes" id="UP000036958"/>
    </source>
</evidence>
<proteinExistence type="predicted"/>
<feature type="domain" description="SPOR" evidence="1">
    <location>
        <begin position="59"/>
        <end position="136"/>
    </location>
</feature>
<reference evidence="3" key="1">
    <citation type="submission" date="2015-07" db="EMBL/GenBank/DDBJ databases">
        <title>Genome sequencing of Sunxiuqinia dokdonensis strain SK.</title>
        <authorList>
            <person name="Ahn S."/>
            <person name="Kim B.-C."/>
        </authorList>
    </citation>
    <scope>NUCLEOTIDE SEQUENCE [LARGE SCALE GENOMIC DNA]</scope>
    <source>
        <strain evidence="3">SK</strain>
    </source>
</reference>
<protein>
    <recommendedName>
        <fullName evidence="1">SPOR domain-containing protein</fullName>
    </recommendedName>
</protein>
<accession>A0A0L8V7D9</accession>
<dbReference type="InterPro" id="IPR036680">
    <property type="entry name" value="SPOR-like_sf"/>
</dbReference>
<name>A0A0L8V7D9_9BACT</name>
<sequence length="139" mass="16045">MEMKSRNLLVLVILLALVACKSNEKEEDLQVEVAPQDTVQIVEAPEPEPEPVVEVDMGVNLEDKYFLIADTYTVKAFAESWNKKYQQRGFKSAVIMRNEDGYYRLALQSFNDFDLAKNALEVLRQEEELNDAWIMIIDK</sequence>
<evidence type="ECO:0000313" key="2">
    <source>
        <dbReference type="EMBL" id="KOH44359.1"/>
    </source>
</evidence>
<dbReference type="InterPro" id="IPR007730">
    <property type="entry name" value="SPOR-like_dom"/>
</dbReference>
<dbReference type="PROSITE" id="PS51257">
    <property type="entry name" value="PROKAR_LIPOPROTEIN"/>
    <property type="match status" value="1"/>
</dbReference>
<dbReference type="Pfam" id="PF05036">
    <property type="entry name" value="SPOR"/>
    <property type="match status" value="1"/>
</dbReference>
<dbReference type="STRING" id="1409788.NC99_28060"/>
<dbReference type="SUPFAM" id="SSF110997">
    <property type="entry name" value="Sporulation related repeat"/>
    <property type="match status" value="1"/>
</dbReference>
<dbReference type="PROSITE" id="PS51724">
    <property type="entry name" value="SPOR"/>
    <property type="match status" value="1"/>
</dbReference>
<evidence type="ECO:0000259" key="1">
    <source>
        <dbReference type="PROSITE" id="PS51724"/>
    </source>
</evidence>
<dbReference type="GO" id="GO:0042834">
    <property type="term" value="F:peptidoglycan binding"/>
    <property type="evidence" value="ECO:0007669"/>
    <property type="project" value="InterPro"/>
</dbReference>
<dbReference type="EMBL" id="LGIA01000164">
    <property type="protein sequence ID" value="KOH44359.1"/>
    <property type="molecule type" value="Genomic_DNA"/>
</dbReference>
<comment type="caution">
    <text evidence="2">The sequence shown here is derived from an EMBL/GenBank/DDBJ whole genome shotgun (WGS) entry which is preliminary data.</text>
</comment>
<dbReference type="Proteomes" id="UP000036958">
    <property type="component" value="Unassembled WGS sequence"/>
</dbReference>
<dbReference type="AlphaFoldDB" id="A0A0L8V7D9"/>